<evidence type="ECO:0000313" key="2">
    <source>
        <dbReference type="EMBL" id="MBS9532394.1"/>
    </source>
</evidence>
<evidence type="ECO:0000313" key="3">
    <source>
        <dbReference type="Proteomes" id="UP001519535"/>
    </source>
</evidence>
<gene>
    <name evidence="2" type="ORF">KIH27_02185</name>
</gene>
<accession>A0ABS5RDY4</accession>
<feature type="region of interest" description="Disordered" evidence="1">
    <location>
        <begin position="189"/>
        <end position="208"/>
    </location>
</feature>
<dbReference type="EMBL" id="JAHCLR010000003">
    <property type="protein sequence ID" value="MBS9532394.1"/>
    <property type="molecule type" value="Genomic_DNA"/>
</dbReference>
<keyword evidence="3" id="KW-1185">Reference proteome</keyword>
<name>A0ABS5RDY4_9MYCO</name>
<proteinExistence type="predicted"/>
<organism evidence="2 3">
    <name type="scientific">Mycolicibacter acidiphilus</name>
    <dbReference type="NCBI Taxonomy" id="2835306"/>
    <lineage>
        <taxon>Bacteria</taxon>
        <taxon>Bacillati</taxon>
        <taxon>Actinomycetota</taxon>
        <taxon>Actinomycetes</taxon>
        <taxon>Mycobacteriales</taxon>
        <taxon>Mycobacteriaceae</taxon>
        <taxon>Mycolicibacter</taxon>
    </lineage>
</organism>
<protein>
    <submittedName>
        <fullName evidence="2">Uncharacterized protein</fullName>
    </submittedName>
</protein>
<comment type="caution">
    <text evidence="2">The sequence shown here is derived from an EMBL/GenBank/DDBJ whole genome shotgun (WGS) entry which is preliminary data.</text>
</comment>
<reference evidence="2 3" key="1">
    <citation type="submission" date="2021-05" db="EMBL/GenBank/DDBJ databases">
        <title>Mycobacterium acidophilum sp. nov., an extremely acid-tolerant member of the genus Mycobacterium.</title>
        <authorList>
            <person name="Xia J."/>
        </authorList>
    </citation>
    <scope>NUCLEOTIDE SEQUENCE [LARGE SCALE GENOMIC DNA]</scope>
    <source>
        <strain evidence="2 3">M1</strain>
    </source>
</reference>
<evidence type="ECO:0000256" key="1">
    <source>
        <dbReference type="SAM" id="MobiDB-lite"/>
    </source>
</evidence>
<dbReference type="RefSeq" id="WP_214091282.1">
    <property type="nucleotide sequence ID" value="NZ_JAHCLR010000003.1"/>
</dbReference>
<dbReference type="Proteomes" id="UP001519535">
    <property type="component" value="Unassembled WGS sequence"/>
</dbReference>
<sequence>MSTTLPPLEAPFDGGWMPIYHRLAERLAAIDPGLVITEAKDKIGRLKVRVTIADKAVREQVRELIAEAAEESAHTCVRCGAPGEPTRIHVWIFTVCPACAEFTETTHGRRSYAIRDVRHRLAGIADGAPVLMETGDGELVEVAADPGVERVRAVTVDGGLRWIRADAESPGEPLGGVVDAVVLKVYQDPGEPDEAAGDREPARRSGHTVEWIIEHQEEIAARFENWEPSADDERAPQ</sequence>